<sequence>MVTGQKFMDLTINNEKQYYKLSILITQDGLSFCTQNTENNTLDIFFNKSFNNNLDPEKILVELQNAIKFNIDSSILTAISKVKVVYANNLYNIVPQKYFSEKKLTDYLKFNTKILHTDFIAFDELNNIKANSVYIPYTNINNYLFDQFGEFTYTHSSTLFVDLCLVNSSNKLNTEVVYLNIYTSTFDICIIKDNKLLLANSFEYFTPQDFIYYVLFCLEQLKLNNEELQMYLCGKINETDNLYHYLYTYVKNIEFLDTSFLVQQLKNLSEKNINPKQNLLLLSNLI</sequence>
<gene>
    <name evidence="1" type="ORF">SAMN04488096_102153</name>
</gene>
<evidence type="ECO:0000313" key="1">
    <source>
        <dbReference type="EMBL" id="SHI50560.1"/>
    </source>
</evidence>
<proteinExistence type="predicted"/>
<evidence type="ECO:0000313" key="2">
    <source>
        <dbReference type="Proteomes" id="UP000184225"/>
    </source>
</evidence>
<dbReference type="EMBL" id="FQYY01000002">
    <property type="protein sequence ID" value="SHI50560.1"/>
    <property type="molecule type" value="Genomic_DNA"/>
</dbReference>
<dbReference type="Proteomes" id="UP000184225">
    <property type="component" value="Unassembled WGS sequence"/>
</dbReference>
<organism evidence="1 2">
    <name type="scientific">Mesonia phycicola</name>
    <dbReference type="NCBI Taxonomy" id="579105"/>
    <lineage>
        <taxon>Bacteria</taxon>
        <taxon>Pseudomonadati</taxon>
        <taxon>Bacteroidota</taxon>
        <taxon>Flavobacteriia</taxon>
        <taxon>Flavobacteriales</taxon>
        <taxon>Flavobacteriaceae</taxon>
        <taxon>Mesonia</taxon>
    </lineage>
</organism>
<dbReference type="Gene3D" id="3.30.420.250">
    <property type="match status" value="1"/>
</dbReference>
<dbReference type="STRING" id="579105.SAMN04488096_102153"/>
<accession>A0A1M6BP42</accession>
<dbReference type="Gene3D" id="3.30.420.260">
    <property type="match status" value="1"/>
</dbReference>
<dbReference type="InterPro" id="IPR024213">
    <property type="entry name" value="DUF3822"/>
</dbReference>
<reference evidence="1 2" key="1">
    <citation type="submission" date="2016-11" db="EMBL/GenBank/DDBJ databases">
        <authorList>
            <person name="Jaros S."/>
            <person name="Januszkiewicz K."/>
            <person name="Wedrychowicz H."/>
        </authorList>
    </citation>
    <scope>NUCLEOTIDE SEQUENCE [LARGE SCALE GENOMIC DNA]</scope>
    <source>
        <strain evidence="1 2">DSM 21425</strain>
    </source>
</reference>
<name>A0A1M6BP42_9FLAO</name>
<keyword evidence="2" id="KW-1185">Reference proteome</keyword>
<dbReference type="Pfam" id="PF12864">
    <property type="entry name" value="DUF3822"/>
    <property type="match status" value="1"/>
</dbReference>
<protein>
    <recommendedName>
        <fullName evidence="3">DUF3822 domain-containing protein</fullName>
    </recommendedName>
</protein>
<dbReference type="CDD" id="cd24013">
    <property type="entry name" value="ASKHA_ATPase_BT3980-like"/>
    <property type="match status" value="1"/>
</dbReference>
<evidence type="ECO:0008006" key="3">
    <source>
        <dbReference type="Google" id="ProtNLM"/>
    </source>
</evidence>
<dbReference type="AlphaFoldDB" id="A0A1M6BP42"/>